<dbReference type="Pfam" id="PF16119">
    <property type="entry name" value="DUF4835"/>
    <property type="match status" value="1"/>
</dbReference>
<name>A0A170YAJ1_9BACT</name>
<comment type="caution">
    <text evidence="2">The sequence shown here is derived from an EMBL/GenBank/DDBJ whole genome shotgun (WGS) entry which is preliminary data.</text>
</comment>
<dbReference type="InterPro" id="IPR032274">
    <property type="entry name" value="DUF4835"/>
</dbReference>
<keyword evidence="3" id="KW-1185">Reference proteome</keyword>
<accession>A0A170YAJ1</accession>
<evidence type="ECO:0000313" key="2">
    <source>
        <dbReference type="EMBL" id="GAT61640.1"/>
    </source>
</evidence>
<sequence>MKQIILSFVALIMTFSISAQELRCRVQVNSSLIQGTNKQIFTTLEKELNELMNNRKWSNATYTSNERIECSLVITIKNYSGGDNFTGELQVQARRPVYNSTYFTTLFNFRDQNFNFNYIESQPLETTERQTSNNLVAMLYFYGYVILGYDADSFSRLGGSPFFHRAEEIANAMQSSSETGWKAFESEHNRYALINGILDEKLRPVRELYYDYHRLGLDIMAENADNGRSKIASSLMVLRQANNDRLYNIAITSFLDTKIDEIADIFSNGQPKEKSDVYALLLDVAPSMQKRFEKIQNGK</sequence>
<organism evidence="2 3">
    <name type="scientific">Paludibacter jiangxiensis</name>
    <dbReference type="NCBI Taxonomy" id="681398"/>
    <lineage>
        <taxon>Bacteria</taxon>
        <taxon>Pseudomonadati</taxon>
        <taxon>Bacteroidota</taxon>
        <taxon>Bacteroidia</taxon>
        <taxon>Bacteroidales</taxon>
        <taxon>Paludibacteraceae</taxon>
        <taxon>Paludibacter</taxon>
    </lineage>
</organism>
<keyword evidence="1" id="KW-0732">Signal</keyword>
<dbReference type="RefSeq" id="WP_068701209.1">
    <property type="nucleotide sequence ID" value="NZ_BDCR01000001.1"/>
</dbReference>
<reference evidence="3" key="2">
    <citation type="journal article" date="2017" name="Genome Announc.">
        <title>Draft genome sequence of Paludibacter jiangxiensis NM7(T), a propionate-producing fermentative bacterium.</title>
        <authorList>
            <person name="Qiu Y.-L."/>
            <person name="Tourlousse D.M."/>
            <person name="Matsuura N."/>
            <person name="Ohashi A."/>
            <person name="Sekiguchi Y."/>
        </authorList>
    </citation>
    <scope>NUCLEOTIDE SEQUENCE [LARGE SCALE GENOMIC DNA]</scope>
    <source>
        <strain evidence="3">NM7</strain>
    </source>
</reference>
<dbReference type="Proteomes" id="UP000076586">
    <property type="component" value="Unassembled WGS sequence"/>
</dbReference>
<protein>
    <recommendedName>
        <fullName evidence="4">DUF4835 domain-containing protein</fullName>
    </recommendedName>
</protein>
<dbReference type="AlphaFoldDB" id="A0A170YAJ1"/>
<evidence type="ECO:0008006" key="4">
    <source>
        <dbReference type="Google" id="ProtNLM"/>
    </source>
</evidence>
<dbReference type="STRING" id="681398.PJIAN_1220"/>
<evidence type="ECO:0000256" key="1">
    <source>
        <dbReference type="SAM" id="SignalP"/>
    </source>
</evidence>
<feature type="chain" id="PRO_5007904815" description="DUF4835 domain-containing protein" evidence="1">
    <location>
        <begin position="20"/>
        <end position="299"/>
    </location>
</feature>
<evidence type="ECO:0000313" key="3">
    <source>
        <dbReference type="Proteomes" id="UP000076586"/>
    </source>
</evidence>
<dbReference type="OrthoDB" id="9773381at2"/>
<reference evidence="3" key="1">
    <citation type="submission" date="2016-04" db="EMBL/GenBank/DDBJ databases">
        <title>Draft genome sequence of Paludibacter jiangxiensis strain NM7.</title>
        <authorList>
            <person name="Qiu Y."/>
            <person name="Matsuura N."/>
            <person name="Ohashi A."/>
            <person name="Tourlousse M.D."/>
            <person name="Sekiguchi Y."/>
        </authorList>
    </citation>
    <scope>NUCLEOTIDE SEQUENCE [LARGE SCALE GENOMIC DNA]</scope>
    <source>
        <strain evidence="3">NM7</strain>
    </source>
</reference>
<gene>
    <name evidence="2" type="ORF">PJIAN_1220</name>
</gene>
<feature type="signal peptide" evidence="1">
    <location>
        <begin position="1"/>
        <end position="19"/>
    </location>
</feature>
<proteinExistence type="predicted"/>
<dbReference type="EMBL" id="BDCR01000001">
    <property type="protein sequence ID" value="GAT61640.1"/>
    <property type="molecule type" value="Genomic_DNA"/>
</dbReference>